<dbReference type="EMBL" id="CH479184">
    <property type="protein sequence ID" value="EDW37266.1"/>
    <property type="molecule type" value="Genomic_DNA"/>
</dbReference>
<proteinExistence type="predicted"/>
<dbReference type="OMA" id="SICVVRQ"/>
<evidence type="ECO:0000313" key="2">
    <source>
        <dbReference type="Proteomes" id="UP000008744"/>
    </source>
</evidence>
<protein>
    <submittedName>
        <fullName evidence="1">GL25628</fullName>
    </submittedName>
</protein>
<name>B4GKV0_DROPE</name>
<reference evidence="1 2" key="1">
    <citation type="journal article" date="2007" name="Nature">
        <title>Evolution of genes and genomes on the Drosophila phylogeny.</title>
        <authorList>
            <consortium name="Drosophila 12 Genomes Consortium"/>
            <person name="Clark A.G."/>
            <person name="Eisen M.B."/>
            <person name="Smith D.R."/>
            <person name="Bergman C.M."/>
            <person name="Oliver B."/>
            <person name="Markow T.A."/>
            <person name="Kaufman T.C."/>
            <person name="Kellis M."/>
            <person name="Gelbart W."/>
            <person name="Iyer V.N."/>
            <person name="Pollard D.A."/>
            <person name="Sackton T.B."/>
            <person name="Larracuente A.M."/>
            <person name="Singh N.D."/>
            <person name="Abad J.P."/>
            <person name="Abt D.N."/>
            <person name="Adryan B."/>
            <person name="Aguade M."/>
            <person name="Akashi H."/>
            <person name="Anderson W.W."/>
            <person name="Aquadro C.F."/>
            <person name="Ardell D.H."/>
            <person name="Arguello R."/>
            <person name="Artieri C.G."/>
            <person name="Barbash D.A."/>
            <person name="Barker D."/>
            <person name="Barsanti P."/>
            <person name="Batterham P."/>
            <person name="Batzoglou S."/>
            <person name="Begun D."/>
            <person name="Bhutkar A."/>
            <person name="Blanco E."/>
            <person name="Bosak S.A."/>
            <person name="Bradley R.K."/>
            <person name="Brand A.D."/>
            <person name="Brent M.R."/>
            <person name="Brooks A.N."/>
            <person name="Brown R.H."/>
            <person name="Butlin R.K."/>
            <person name="Caggese C."/>
            <person name="Calvi B.R."/>
            <person name="Bernardo de Carvalho A."/>
            <person name="Caspi A."/>
            <person name="Castrezana S."/>
            <person name="Celniker S.E."/>
            <person name="Chang J.L."/>
            <person name="Chapple C."/>
            <person name="Chatterji S."/>
            <person name="Chinwalla A."/>
            <person name="Civetta A."/>
            <person name="Clifton S.W."/>
            <person name="Comeron J.M."/>
            <person name="Costello J.C."/>
            <person name="Coyne J.A."/>
            <person name="Daub J."/>
            <person name="David R.G."/>
            <person name="Delcher A.L."/>
            <person name="Delehaunty K."/>
            <person name="Do C.B."/>
            <person name="Ebling H."/>
            <person name="Edwards K."/>
            <person name="Eickbush T."/>
            <person name="Evans J.D."/>
            <person name="Filipski A."/>
            <person name="Findeiss S."/>
            <person name="Freyhult E."/>
            <person name="Fulton L."/>
            <person name="Fulton R."/>
            <person name="Garcia A.C."/>
            <person name="Gardiner A."/>
            <person name="Garfield D.A."/>
            <person name="Garvin B.E."/>
            <person name="Gibson G."/>
            <person name="Gilbert D."/>
            <person name="Gnerre S."/>
            <person name="Godfrey J."/>
            <person name="Good R."/>
            <person name="Gotea V."/>
            <person name="Gravely B."/>
            <person name="Greenberg A.J."/>
            <person name="Griffiths-Jones S."/>
            <person name="Gross S."/>
            <person name="Guigo R."/>
            <person name="Gustafson E.A."/>
            <person name="Haerty W."/>
            <person name="Hahn M.W."/>
            <person name="Halligan D.L."/>
            <person name="Halpern A.L."/>
            <person name="Halter G.M."/>
            <person name="Han M.V."/>
            <person name="Heger A."/>
            <person name="Hillier L."/>
            <person name="Hinrichs A.S."/>
            <person name="Holmes I."/>
            <person name="Hoskins R.A."/>
            <person name="Hubisz M.J."/>
            <person name="Hultmark D."/>
            <person name="Huntley M.A."/>
            <person name="Jaffe D.B."/>
            <person name="Jagadeeshan S."/>
            <person name="Jeck W.R."/>
            <person name="Johnson J."/>
            <person name="Jones C.D."/>
            <person name="Jordan W.C."/>
            <person name="Karpen G.H."/>
            <person name="Kataoka E."/>
            <person name="Keightley P.D."/>
            <person name="Kheradpour P."/>
            <person name="Kirkness E.F."/>
            <person name="Koerich L.B."/>
            <person name="Kristiansen K."/>
            <person name="Kudrna D."/>
            <person name="Kulathinal R.J."/>
            <person name="Kumar S."/>
            <person name="Kwok R."/>
            <person name="Lander E."/>
            <person name="Langley C.H."/>
            <person name="Lapoint R."/>
            <person name="Lazzaro B.P."/>
            <person name="Lee S.J."/>
            <person name="Levesque L."/>
            <person name="Li R."/>
            <person name="Lin C.F."/>
            <person name="Lin M.F."/>
            <person name="Lindblad-Toh K."/>
            <person name="Llopart A."/>
            <person name="Long M."/>
            <person name="Low L."/>
            <person name="Lozovsky E."/>
            <person name="Lu J."/>
            <person name="Luo M."/>
            <person name="Machado C.A."/>
            <person name="Makalowski W."/>
            <person name="Marzo M."/>
            <person name="Matsuda M."/>
            <person name="Matzkin L."/>
            <person name="McAllister B."/>
            <person name="McBride C.S."/>
            <person name="McKernan B."/>
            <person name="McKernan K."/>
            <person name="Mendez-Lago M."/>
            <person name="Minx P."/>
            <person name="Mollenhauer M.U."/>
            <person name="Montooth K."/>
            <person name="Mount S.M."/>
            <person name="Mu X."/>
            <person name="Myers E."/>
            <person name="Negre B."/>
            <person name="Newfeld S."/>
            <person name="Nielsen R."/>
            <person name="Noor M.A."/>
            <person name="O'Grady P."/>
            <person name="Pachter L."/>
            <person name="Papaceit M."/>
            <person name="Parisi M.J."/>
            <person name="Parisi M."/>
            <person name="Parts L."/>
            <person name="Pedersen J.S."/>
            <person name="Pesole G."/>
            <person name="Phillippy A.M."/>
            <person name="Ponting C.P."/>
            <person name="Pop M."/>
            <person name="Porcelli D."/>
            <person name="Powell J.R."/>
            <person name="Prohaska S."/>
            <person name="Pruitt K."/>
            <person name="Puig M."/>
            <person name="Quesneville H."/>
            <person name="Ram K.R."/>
            <person name="Rand D."/>
            <person name="Rasmussen M.D."/>
            <person name="Reed L.K."/>
            <person name="Reenan R."/>
            <person name="Reily A."/>
            <person name="Remington K.A."/>
            <person name="Rieger T.T."/>
            <person name="Ritchie M.G."/>
            <person name="Robin C."/>
            <person name="Rogers Y.H."/>
            <person name="Rohde C."/>
            <person name="Rozas J."/>
            <person name="Rubenfield M.J."/>
            <person name="Ruiz A."/>
            <person name="Russo S."/>
            <person name="Salzberg S.L."/>
            <person name="Sanchez-Gracia A."/>
            <person name="Saranga D.J."/>
            <person name="Sato H."/>
            <person name="Schaeffer S.W."/>
            <person name="Schatz M.C."/>
            <person name="Schlenke T."/>
            <person name="Schwartz R."/>
            <person name="Segarra C."/>
            <person name="Singh R.S."/>
            <person name="Sirot L."/>
            <person name="Sirota M."/>
            <person name="Sisneros N.B."/>
            <person name="Smith C.D."/>
            <person name="Smith T.F."/>
            <person name="Spieth J."/>
            <person name="Stage D.E."/>
            <person name="Stark A."/>
            <person name="Stephan W."/>
            <person name="Strausberg R.L."/>
            <person name="Strempel S."/>
            <person name="Sturgill D."/>
            <person name="Sutton G."/>
            <person name="Sutton G.G."/>
            <person name="Tao W."/>
            <person name="Teichmann S."/>
            <person name="Tobari Y.N."/>
            <person name="Tomimura Y."/>
            <person name="Tsolas J.M."/>
            <person name="Valente V.L."/>
            <person name="Venter E."/>
            <person name="Venter J.C."/>
            <person name="Vicario S."/>
            <person name="Vieira F.G."/>
            <person name="Vilella A.J."/>
            <person name="Villasante A."/>
            <person name="Walenz B."/>
            <person name="Wang J."/>
            <person name="Wasserman M."/>
            <person name="Watts T."/>
            <person name="Wilson D."/>
            <person name="Wilson R.K."/>
            <person name="Wing R.A."/>
            <person name="Wolfner M.F."/>
            <person name="Wong A."/>
            <person name="Wong G.K."/>
            <person name="Wu C.I."/>
            <person name="Wu G."/>
            <person name="Yamamoto D."/>
            <person name="Yang H.P."/>
            <person name="Yang S.P."/>
            <person name="Yorke J.A."/>
            <person name="Yoshida K."/>
            <person name="Zdobnov E."/>
            <person name="Zhang P."/>
            <person name="Zhang Y."/>
            <person name="Zimin A.V."/>
            <person name="Baldwin J."/>
            <person name="Abdouelleil A."/>
            <person name="Abdulkadir J."/>
            <person name="Abebe A."/>
            <person name="Abera B."/>
            <person name="Abreu J."/>
            <person name="Acer S.C."/>
            <person name="Aftuck L."/>
            <person name="Alexander A."/>
            <person name="An P."/>
            <person name="Anderson E."/>
            <person name="Anderson S."/>
            <person name="Arachi H."/>
            <person name="Azer M."/>
            <person name="Bachantsang P."/>
            <person name="Barry A."/>
            <person name="Bayul T."/>
            <person name="Berlin A."/>
            <person name="Bessette D."/>
            <person name="Bloom T."/>
            <person name="Blye J."/>
            <person name="Boguslavskiy L."/>
            <person name="Bonnet C."/>
            <person name="Boukhgalter B."/>
            <person name="Bourzgui I."/>
            <person name="Brown A."/>
            <person name="Cahill P."/>
            <person name="Channer S."/>
            <person name="Cheshatsang Y."/>
            <person name="Chuda L."/>
            <person name="Citroen M."/>
            <person name="Collymore A."/>
            <person name="Cooke P."/>
            <person name="Costello M."/>
            <person name="D'Aco K."/>
            <person name="Daza R."/>
            <person name="De Haan G."/>
            <person name="DeGray S."/>
            <person name="DeMaso C."/>
            <person name="Dhargay N."/>
            <person name="Dooley K."/>
            <person name="Dooley E."/>
            <person name="Doricent M."/>
            <person name="Dorje P."/>
            <person name="Dorjee K."/>
            <person name="Dupes A."/>
            <person name="Elong R."/>
            <person name="Falk J."/>
            <person name="Farina A."/>
            <person name="Faro S."/>
            <person name="Ferguson D."/>
            <person name="Fisher S."/>
            <person name="Foley C.D."/>
            <person name="Franke A."/>
            <person name="Friedrich D."/>
            <person name="Gadbois L."/>
            <person name="Gearin G."/>
            <person name="Gearin C.R."/>
            <person name="Giannoukos G."/>
            <person name="Goode T."/>
            <person name="Graham J."/>
            <person name="Grandbois E."/>
            <person name="Grewal S."/>
            <person name="Gyaltsen K."/>
            <person name="Hafez N."/>
            <person name="Hagos B."/>
            <person name="Hall J."/>
            <person name="Henson C."/>
            <person name="Hollinger A."/>
            <person name="Honan T."/>
            <person name="Huard M.D."/>
            <person name="Hughes L."/>
            <person name="Hurhula B."/>
            <person name="Husby M.E."/>
            <person name="Kamat A."/>
            <person name="Kanga B."/>
            <person name="Kashin S."/>
            <person name="Khazanovich D."/>
            <person name="Kisner P."/>
            <person name="Lance K."/>
            <person name="Lara M."/>
            <person name="Lee W."/>
            <person name="Lennon N."/>
            <person name="Letendre F."/>
            <person name="LeVine R."/>
            <person name="Lipovsky A."/>
            <person name="Liu X."/>
            <person name="Liu J."/>
            <person name="Liu S."/>
            <person name="Lokyitsang T."/>
            <person name="Lokyitsang Y."/>
            <person name="Lubonja R."/>
            <person name="Lui A."/>
            <person name="MacDonald P."/>
            <person name="Magnisalis V."/>
            <person name="Maru K."/>
            <person name="Matthews C."/>
            <person name="McCusker W."/>
            <person name="McDonough S."/>
            <person name="Mehta T."/>
            <person name="Meldrim J."/>
            <person name="Meneus L."/>
            <person name="Mihai O."/>
            <person name="Mihalev A."/>
            <person name="Mihova T."/>
            <person name="Mittelman R."/>
            <person name="Mlenga V."/>
            <person name="Montmayeur A."/>
            <person name="Mulrain L."/>
            <person name="Navidi A."/>
            <person name="Naylor J."/>
            <person name="Negash T."/>
            <person name="Nguyen T."/>
            <person name="Nguyen N."/>
            <person name="Nicol R."/>
            <person name="Norbu C."/>
            <person name="Norbu N."/>
            <person name="Novod N."/>
            <person name="O'Neill B."/>
            <person name="Osman S."/>
            <person name="Markiewicz E."/>
            <person name="Oyono O.L."/>
            <person name="Patti C."/>
            <person name="Phunkhang P."/>
            <person name="Pierre F."/>
            <person name="Priest M."/>
            <person name="Raghuraman S."/>
            <person name="Rege F."/>
            <person name="Reyes R."/>
            <person name="Rise C."/>
            <person name="Rogov P."/>
            <person name="Ross K."/>
            <person name="Ryan E."/>
            <person name="Settipalli S."/>
            <person name="Shea T."/>
            <person name="Sherpa N."/>
            <person name="Shi L."/>
            <person name="Shih D."/>
            <person name="Sparrow T."/>
            <person name="Spaulding J."/>
            <person name="Stalker J."/>
            <person name="Stange-Thomann N."/>
            <person name="Stavropoulos S."/>
            <person name="Stone C."/>
            <person name="Strader C."/>
            <person name="Tesfaye S."/>
            <person name="Thomson T."/>
            <person name="Thoulutsang Y."/>
            <person name="Thoulutsang D."/>
            <person name="Topham K."/>
            <person name="Topping I."/>
            <person name="Tsamla T."/>
            <person name="Vassiliev H."/>
            <person name="Vo A."/>
            <person name="Wangchuk T."/>
            <person name="Wangdi T."/>
            <person name="Weiand M."/>
            <person name="Wilkinson J."/>
            <person name="Wilson A."/>
            <person name="Yadav S."/>
            <person name="Young G."/>
            <person name="Yu Q."/>
            <person name="Zembek L."/>
            <person name="Zhong D."/>
            <person name="Zimmer A."/>
            <person name="Zwirko Z."/>
            <person name="Jaffe D.B."/>
            <person name="Alvarez P."/>
            <person name="Brockman W."/>
            <person name="Butler J."/>
            <person name="Chin C."/>
            <person name="Gnerre S."/>
            <person name="Grabherr M."/>
            <person name="Kleber M."/>
            <person name="Mauceli E."/>
            <person name="MacCallum I."/>
        </authorList>
    </citation>
    <scope>NUCLEOTIDE SEQUENCE [LARGE SCALE GENOMIC DNA]</scope>
    <source>
        <strain evidence="2">MSH-3 / Tucson 14011-0111.49</strain>
    </source>
</reference>
<accession>B4GKV0</accession>
<keyword evidence="2" id="KW-1185">Reference proteome</keyword>
<sequence length="95" mass="10959">MSTLYFATTLGPSSSRLRANDLSPIEQHQQRLRSICVVRQLVKLQTVRETRQRQQQQQQQRQLRTGGGALEVPAEWATVWRLHLRLSGNIQQQPA</sequence>
<evidence type="ECO:0000313" key="1">
    <source>
        <dbReference type="EMBL" id="EDW37266.1"/>
    </source>
</evidence>
<dbReference type="AlphaFoldDB" id="B4GKV0"/>
<gene>
    <name evidence="1" type="primary">Dper\GL25628</name>
    <name evidence="1" type="ORF">Dper_GL25628</name>
</gene>
<dbReference type="Proteomes" id="UP000008744">
    <property type="component" value="Unassembled WGS sequence"/>
</dbReference>
<dbReference type="HOGENOM" id="CLU_2374994_0_0_1"/>
<organism evidence="2">
    <name type="scientific">Drosophila persimilis</name>
    <name type="common">Fruit fly</name>
    <dbReference type="NCBI Taxonomy" id="7234"/>
    <lineage>
        <taxon>Eukaryota</taxon>
        <taxon>Metazoa</taxon>
        <taxon>Ecdysozoa</taxon>
        <taxon>Arthropoda</taxon>
        <taxon>Hexapoda</taxon>
        <taxon>Insecta</taxon>
        <taxon>Pterygota</taxon>
        <taxon>Neoptera</taxon>
        <taxon>Endopterygota</taxon>
        <taxon>Diptera</taxon>
        <taxon>Brachycera</taxon>
        <taxon>Muscomorpha</taxon>
        <taxon>Ephydroidea</taxon>
        <taxon>Drosophilidae</taxon>
        <taxon>Drosophila</taxon>
        <taxon>Sophophora</taxon>
    </lineage>
</organism>